<reference evidence="1 2" key="1">
    <citation type="submission" date="2018-04" db="EMBL/GenBank/DDBJ databases">
        <title>Flavobacterium sp. nov., isolated from glacier ice.</title>
        <authorList>
            <person name="Liu Q."/>
            <person name="Xin Y.-H."/>
        </authorList>
    </citation>
    <scope>NUCLEOTIDE SEQUENCE [LARGE SCALE GENOMIC DNA]</scope>
    <source>
        <strain evidence="1 2">RB1R5</strain>
    </source>
</reference>
<dbReference type="OrthoDB" id="1361101at2"/>
<keyword evidence="2" id="KW-1185">Reference proteome</keyword>
<accession>A0A2U1JGI1</accession>
<comment type="caution">
    <text evidence="1">The sequence shown here is derived from an EMBL/GenBank/DDBJ whole genome shotgun (WGS) entry which is preliminary data.</text>
</comment>
<dbReference type="Proteomes" id="UP000245449">
    <property type="component" value="Unassembled WGS sequence"/>
</dbReference>
<dbReference type="AlphaFoldDB" id="A0A2U1JGI1"/>
<gene>
    <name evidence="1" type="ORF">DB895_12080</name>
</gene>
<sequence length="176" mass="19553">MNLKVLIFLLFIVTISATSQEQIIIKGLKQYPATSSWNFICENYALSGLANIQIAKTEKGGVLKLAVETTNPSFTIAGTVYVYLIDNSIITCSDKGIRENIGNQIISYYTFSSTEINKLKTTDIQSIHFNIKGISNKFNSQIGNFTAVNRKTYFSTASDKTKKNYATASEISTLYQ</sequence>
<evidence type="ECO:0000313" key="2">
    <source>
        <dbReference type="Proteomes" id="UP000245449"/>
    </source>
</evidence>
<dbReference type="EMBL" id="QCZI01000017">
    <property type="protein sequence ID" value="PWA04227.1"/>
    <property type="molecule type" value="Genomic_DNA"/>
</dbReference>
<protein>
    <submittedName>
        <fullName evidence="1">Uncharacterized protein</fullName>
    </submittedName>
</protein>
<proteinExistence type="predicted"/>
<evidence type="ECO:0000313" key="1">
    <source>
        <dbReference type="EMBL" id="PWA04227.1"/>
    </source>
</evidence>
<dbReference type="RefSeq" id="WP_116725624.1">
    <property type="nucleotide sequence ID" value="NZ_QCZI01000017.1"/>
</dbReference>
<name>A0A2U1JGI1_9FLAO</name>
<organism evidence="1 2">
    <name type="scientific">Flavobacterium psychrotolerans</name>
    <dbReference type="NCBI Taxonomy" id="2169410"/>
    <lineage>
        <taxon>Bacteria</taxon>
        <taxon>Pseudomonadati</taxon>
        <taxon>Bacteroidota</taxon>
        <taxon>Flavobacteriia</taxon>
        <taxon>Flavobacteriales</taxon>
        <taxon>Flavobacteriaceae</taxon>
        <taxon>Flavobacterium</taxon>
    </lineage>
</organism>